<feature type="compositionally biased region" description="Polar residues" evidence="1">
    <location>
        <begin position="141"/>
        <end position="162"/>
    </location>
</feature>
<feature type="compositionally biased region" description="Low complexity" evidence="1">
    <location>
        <begin position="915"/>
        <end position="927"/>
    </location>
</feature>
<feature type="compositionally biased region" description="Polar residues" evidence="1">
    <location>
        <begin position="699"/>
        <end position="708"/>
    </location>
</feature>
<feature type="compositionally biased region" description="Polar residues" evidence="1">
    <location>
        <begin position="333"/>
        <end position="342"/>
    </location>
</feature>
<feature type="compositionally biased region" description="Low complexity" evidence="1">
    <location>
        <begin position="1070"/>
        <end position="1086"/>
    </location>
</feature>
<feature type="compositionally biased region" description="Pro residues" evidence="1">
    <location>
        <begin position="191"/>
        <end position="207"/>
    </location>
</feature>
<feature type="compositionally biased region" description="Basic and acidic residues" evidence="1">
    <location>
        <begin position="1304"/>
        <end position="1318"/>
    </location>
</feature>
<feature type="compositionally biased region" description="Polar residues" evidence="1">
    <location>
        <begin position="171"/>
        <end position="187"/>
    </location>
</feature>
<feature type="compositionally biased region" description="Polar residues" evidence="1">
    <location>
        <begin position="791"/>
        <end position="814"/>
    </location>
</feature>
<feature type="region of interest" description="Disordered" evidence="1">
    <location>
        <begin position="903"/>
        <end position="1015"/>
    </location>
</feature>
<feature type="region of interest" description="Disordered" evidence="1">
    <location>
        <begin position="1517"/>
        <end position="1542"/>
    </location>
</feature>
<dbReference type="Proteomes" id="UP000054516">
    <property type="component" value="Unassembled WGS sequence"/>
</dbReference>
<feature type="region of interest" description="Disordered" evidence="1">
    <location>
        <begin position="54"/>
        <end position="719"/>
    </location>
</feature>
<feature type="compositionally biased region" description="Basic and acidic residues" evidence="1">
    <location>
        <begin position="287"/>
        <end position="317"/>
    </location>
</feature>
<evidence type="ECO:0000313" key="3">
    <source>
        <dbReference type="Proteomes" id="UP000054516"/>
    </source>
</evidence>
<evidence type="ECO:0000256" key="1">
    <source>
        <dbReference type="SAM" id="MobiDB-lite"/>
    </source>
</evidence>
<reference evidence="2" key="1">
    <citation type="submission" date="2016-03" db="EMBL/GenBank/DDBJ databases">
        <title>Draft genome sequence of Rosellinia necatrix.</title>
        <authorList>
            <person name="Kanematsu S."/>
        </authorList>
    </citation>
    <scope>NUCLEOTIDE SEQUENCE [LARGE SCALE GENOMIC DNA]</scope>
    <source>
        <strain evidence="2">W97</strain>
    </source>
</reference>
<feature type="compositionally biased region" description="Acidic residues" evidence="1">
    <location>
        <begin position="933"/>
        <end position="944"/>
    </location>
</feature>
<feature type="compositionally biased region" description="Polar residues" evidence="1">
    <location>
        <begin position="1473"/>
        <end position="1497"/>
    </location>
</feature>
<feature type="compositionally biased region" description="Polar residues" evidence="1">
    <location>
        <begin position="1223"/>
        <end position="1242"/>
    </location>
</feature>
<keyword evidence="3" id="KW-1185">Reference proteome</keyword>
<feature type="compositionally biased region" description="Basic and acidic residues" evidence="1">
    <location>
        <begin position="456"/>
        <end position="470"/>
    </location>
</feature>
<feature type="compositionally biased region" description="Acidic residues" evidence="1">
    <location>
        <begin position="1347"/>
        <end position="1362"/>
    </location>
</feature>
<feature type="compositionally biased region" description="Polar residues" evidence="1">
    <location>
        <begin position="1133"/>
        <end position="1168"/>
    </location>
</feature>
<dbReference type="EMBL" id="DF977512">
    <property type="protein sequence ID" value="GAP91812.2"/>
    <property type="molecule type" value="Genomic_DNA"/>
</dbReference>
<protein>
    <submittedName>
        <fullName evidence="2">Uncharacterized protein</fullName>
    </submittedName>
</protein>
<organism evidence="2">
    <name type="scientific">Rosellinia necatrix</name>
    <name type="common">White root-rot fungus</name>
    <dbReference type="NCBI Taxonomy" id="77044"/>
    <lineage>
        <taxon>Eukaryota</taxon>
        <taxon>Fungi</taxon>
        <taxon>Dikarya</taxon>
        <taxon>Ascomycota</taxon>
        <taxon>Pezizomycotina</taxon>
        <taxon>Sordariomycetes</taxon>
        <taxon>Xylariomycetidae</taxon>
        <taxon>Xylariales</taxon>
        <taxon>Xylariaceae</taxon>
        <taxon>Rosellinia</taxon>
    </lineage>
</organism>
<sequence>MFGGSRRRRPPTTPWNSATANPSAATAAASAFMSAANQNPNKALSSAAAAAALRARPHTPTNVAEVQTKRTVRRSASVSSSGSAAPAGARAVNGRIPLERRGSTASMTERTFRTPSPHRLSTPTARDQKPPVPQIPDGHRNSVTGSRGTGVNMQNFRTASQKMKSEPPSWHVQSTGDTGNVRTSDSIMTMPKPPPVGLPNAPTPQPTRPESRSSVNFSYPTAFRPQSPPASPTAPSVSPSVLHSKVVLSRSTPSASNAGEGISSVSHAQSGQQLVYDPNSRRMVPRAHVEEGIEQKTNKAGDKSPRKKRDSVLRREGGQLTKGTVVKARENTAAEQTNQSAPLKSKQPGSKILPITEETPEVGEPGAKVVMTAEKTDANETTQLLDPRKDVPRGQLMPVHQISNKHESDSQLSSSGRTVPQGEARVQDDRPNVEDRPQPPPTVMDALDAVPTRQALFEDPRLSEPSRELDGPGVVRDAHSPPAGEKSGLPESDTKQREAVAAENKVVAMLAGENGGPRRSNSNSPARQARFASGPTEKLAVRHVPLPRSASPIKSAMKQSSSVPRETSPSENVSDPSGSGAASPDQREDAASSRKKSVRVSFDDHGTVIVRDSPTSLEADSSAAQSPQGNKKTWFSNIGRSKKKEIILDDDEIMKPRPALPSFGSIRDKKTRELGERPLVRPIEPVHLPAISPSPDLRPQSSSTLNDSETTEDPSLGLSSDYTIGALLAQDQTSRNAANISRFREPLPPVVTSIEGYGYSSDSFQGSDYEGNPDSIMEAGISTVDYSALSTQPTQSDLDDSVQGTPTTIDSPRSQLEESHQTVTTQQKDIPHISVIQPSPMLSEDGPRANDLSTTNYFEVPGNFPDSESDLSRTSPLDITKNGATLGKTSPLSAAVFEPTATTVESGQVGALPQTTLDTTTPLSDLDITARDESDESIYSDAYEDIPQIDSTGFMSLDAIVESPTDKALKSNPPRQPESPPTTATSSRDKTSSIVGESATIPLQPSSSPDAHDWEQAKAFWRSLTAEKRRQLELEAAEEAGAEGDREEVSQPVRRTNSRRRSQAVELTHVTVTPSTQTETEQPESQLRILLRDERATKPARAQPQTSMRKTLRSNEGAHGGVRHSNRQRVKNKTTAPTAPIASQTQASKSRPQSSHLPLSEGKTTTQPKPALERQGSDASDSSFKRSRRPTGGTYSFRQTMRQSTSAQSHRGSTKGSGRFSLRSLSPVGSTVSRDPNANFATSPGGMRRTLRSNSESSHEGKRSSVHFPLFTRSAKSSTKPPRWSSRFDDSSEDDDHALAGFRSRIDDSSDEERRPASSRETGSPGKVALRSSATAPSLSRPAPVPELEEDSPELPDSDDDFMPSPLQTPQRRVANSHFVGSLGTGRSNSGAIGTSTLGRSRSGRGGFQPSLPSPAAPMKDGRGSFLSILRRNKRADQTGKIQRSELVDSAARRDTKLERDAGQLMDLRREQPSSPKLQKKTPVSRSDNGVLQRSTSAGNLFGRGAATDAIERPKIGDRRSLSLGYDPNNESFELENGSVASSGVPRKKKFRALRRMFKLDE</sequence>
<name>A0A1W2TTD0_ROSNE</name>
<dbReference type="STRING" id="77044.A0A1W2TTD0"/>
<accession>A0A1W2TTD0</accession>
<feature type="region of interest" description="Disordered" evidence="1">
    <location>
        <begin position="1"/>
        <end position="22"/>
    </location>
</feature>
<feature type="compositionally biased region" description="Basic residues" evidence="1">
    <location>
        <begin position="1121"/>
        <end position="1132"/>
    </location>
</feature>
<feature type="compositionally biased region" description="Polar residues" evidence="1">
    <location>
        <begin position="613"/>
        <end position="639"/>
    </location>
</feature>
<dbReference type="OMA" id="DETMTPR"/>
<feature type="compositionally biased region" description="Basic and acidic residues" evidence="1">
    <location>
        <begin position="666"/>
        <end position="679"/>
    </location>
</feature>
<gene>
    <name evidence="2" type="ORF">SAMD00023353_6700340</name>
</gene>
<feature type="compositionally biased region" description="Basic residues" evidence="1">
    <location>
        <begin position="1"/>
        <end position="10"/>
    </location>
</feature>
<feature type="compositionally biased region" description="Polar residues" evidence="1">
    <location>
        <begin position="557"/>
        <end position="577"/>
    </location>
</feature>
<feature type="compositionally biased region" description="Basic and acidic residues" evidence="1">
    <location>
        <begin position="1435"/>
        <end position="1472"/>
    </location>
</feature>
<evidence type="ECO:0000313" key="2">
    <source>
        <dbReference type="EMBL" id="GAP91812.2"/>
    </source>
</evidence>
<feature type="compositionally biased region" description="Basic and acidic residues" evidence="1">
    <location>
        <begin position="425"/>
        <end position="437"/>
    </location>
</feature>
<feature type="compositionally biased region" description="Polar residues" evidence="1">
    <location>
        <begin position="249"/>
        <end position="273"/>
    </location>
</feature>
<feature type="compositionally biased region" description="Polar residues" evidence="1">
    <location>
        <begin position="1193"/>
        <end position="1216"/>
    </location>
</feature>
<feature type="compositionally biased region" description="Low complexity" evidence="1">
    <location>
        <begin position="74"/>
        <end position="95"/>
    </location>
</feature>
<feature type="region of interest" description="Disordered" evidence="1">
    <location>
        <begin position="1035"/>
        <end position="1497"/>
    </location>
</feature>
<dbReference type="OrthoDB" id="5423926at2759"/>
<proteinExistence type="predicted"/>
<feature type="region of interest" description="Disordered" evidence="1">
    <location>
        <begin position="791"/>
        <end position="877"/>
    </location>
</feature>